<reference evidence="2" key="2">
    <citation type="submission" date="2012-10" db="EMBL/GenBank/DDBJ databases">
        <authorList>
            <consortium name="The Broad Institute Genome Sequencing Platform"/>
            <consortium name="The Broad Institute Genome Sequencing Center for Infectious Disease"/>
            <person name="Cuomo C."/>
            <person name="Troemel E."/>
            <person name="Walker B."/>
            <person name="Young S.K."/>
            <person name="Zeng Q."/>
            <person name="Gargeya S."/>
            <person name="Fitzgerald M."/>
            <person name="Haas B."/>
            <person name="Abouelleil A."/>
            <person name="Alvarado L."/>
            <person name="Arachchi H.M."/>
            <person name="Berlin A.M."/>
            <person name="Chapman S.B."/>
            <person name="Goldberg J."/>
            <person name="Griggs A."/>
            <person name="Gujja S."/>
            <person name="Hansen M."/>
            <person name="Howarth C."/>
            <person name="Imamovic A."/>
            <person name="Larimer J."/>
            <person name="McCowan C."/>
            <person name="Murphy C."/>
            <person name="Neiman D."/>
            <person name="Pearson M."/>
            <person name="Priest M."/>
            <person name="Roberts A."/>
            <person name="Saif S."/>
            <person name="Shea T."/>
            <person name="Sisk P."/>
            <person name="Sykes S."/>
            <person name="Wortman J."/>
            <person name="Nusbaum C."/>
            <person name="Birren B."/>
        </authorList>
    </citation>
    <scope>NUCLEOTIDE SEQUENCE</scope>
    <source>
        <strain evidence="2">ERTm6</strain>
    </source>
</reference>
<protein>
    <recommendedName>
        <fullName evidence="4">CMP/dCMP-type deaminase domain-containing protein</fullName>
    </recommendedName>
</protein>
<reference evidence="1" key="1">
    <citation type="submission" date="2011-03" db="EMBL/GenBank/DDBJ databases">
        <title>The Genome Sequence of Nematocida sp1 strain ERTm2.</title>
        <authorList>
            <consortium name="The Broad Institute Genome Sequencing Platform"/>
            <consortium name="The Broad Institute Genome Sequencing Center for Infectious Disease"/>
            <person name="Cuomo C."/>
            <person name="Troemel E."/>
            <person name="Young S.K."/>
            <person name="Zeng Q."/>
            <person name="Gargeya S."/>
            <person name="Fitzgerald M."/>
            <person name="Haas B."/>
            <person name="Abouelleil A."/>
            <person name="Alvarado L."/>
            <person name="Arachchi H.M."/>
            <person name="Berlin A."/>
            <person name="Brown A."/>
            <person name="Chapman S.B."/>
            <person name="Chen Z."/>
            <person name="Dunbar C."/>
            <person name="Freedman E."/>
            <person name="Gearin G."/>
            <person name="Gellesch M."/>
            <person name="Goldberg J."/>
            <person name="Griggs A."/>
            <person name="Gujja S."/>
            <person name="Heilman E.R."/>
            <person name="Heiman D."/>
            <person name="Howarth C."/>
            <person name="Larson L."/>
            <person name="Lui A."/>
            <person name="MacDonald P.J.P."/>
            <person name="Mehta T."/>
            <person name="Montmayeur A."/>
            <person name="Murphy C."/>
            <person name="Neiman D."/>
            <person name="Pearson M."/>
            <person name="Priest M."/>
            <person name="Roberts A."/>
            <person name="Saif S."/>
            <person name="Shea T."/>
            <person name="Shenoy N."/>
            <person name="Sisk P."/>
            <person name="Stolte C."/>
            <person name="Sykes S."/>
            <person name="White J."/>
            <person name="Yandava C."/>
            <person name="Wortman J."/>
            <person name="Nusbaum C."/>
            <person name="Birren B."/>
        </authorList>
    </citation>
    <scope>NUCLEOTIDE SEQUENCE</scope>
    <source>
        <strain evidence="1">ERTm2</strain>
    </source>
</reference>
<dbReference type="STRING" id="944018.H8ZCG2"/>
<dbReference type="EMBL" id="JH604635">
    <property type="protein sequence ID" value="EHY65798.1"/>
    <property type="molecule type" value="Genomic_DNA"/>
</dbReference>
<reference evidence="2 3" key="3">
    <citation type="journal article" date="2014" name="Genome Announc.">
        <title>Genome Sequence of the Microsporidian Species Nematocida sp1 Strain ERTm6 (ATCC PRA-372).</title>
        <authorList>
            <person name="Bakowski M.A."/>
            <person name="Priest M."/>
            <person name="Young S."/>
            <person name="Cuomo C.A."/>
            <person name="Troemel E.R."/>
        </authorList>
    </citation>
    <scope>NUCLEOTIDE SEQUENCE [LARGE SCALE GENOMIC DNA]</scope>
    <source>
        <strain evidence="2 3">ERTm6</strain>
    </source>
</reference>
<gene>
    <name evidence="1" type="ORF">NERG_01405</name>
    <name evidence="2" type="ORF">NESG_02228</name>
</gene>
<name>H8ZCG2_NEMA1</name>
<dbReference type="EMBL" id="AKIJ01000005">
    <property type="protein sequence ID" value="KFG25453.1"/>
    <property type="molecule type" value="Genomic_DNA"/>
</dbReference>
<keyword evidence="3" id="KW-1185">Reference proteome</keyword>
<dbReference type="Proteomes" id="UP000005622">
    <property type="component" value="Unassembled WGS sequence"/>
</dbReference>
<organism evidence="1">
    <name type="scientific">Nematocida ausubeli (strain ATCC PRA-371 / ERTm2)</name>
    <name type="common">Nematode killer fungus</name>
    <dbReference type="NCBI Taxonomy" id="1913371"/>
    <lineage>
        <taxon>Eukaryota</taxon>
        <taxon>Fungi</taxon>
        <taxon>Fungi incertae sedis</taxon>
        <taxon>Microsporidia</taxon>
        <taxon>Nematocida</taxon>
    </lineage>
</organism>
<dbReference type="Gene3D" id="3.40.140.10">
    <property type="entry name" value="Cytidine Deaminase, domain 2"/>
    <property type="match status" value="1"/>
</dbReference>
<dbReference type="Proteomes" id="UP000054524">
    <property type="component" value="Unassembled WGS sequence"/>
</dbReference>
<dbReference type="SUPFAM" id="SSF53927">
    <property type="entry name" value="Cytidine deaminase-like"/>
    <property type="match status" value="1"/>
</dbReference>
<evidence type="ECO:0000313" key="3">
    <source>
        <dbReference type="Proteomes" id="UP000054524"/>
    </source>
</evidence>
<accession>H8ZCG2</accession>
<evidence type="ECO:0000313" key="2">
    <source>
        <dbReference type="EMBL" id="KFG25453.1"/>
    </source>
</evidence>
<dbReference type="AlphaFoldDB" id="H8ZCG2"/>
<dbReference type="GO" id="GO:0003824">
    <property type="term" value="F:catalytic activity"/>
    <property type="evidence" value="ECO:0007669"/>
    <property type="project" value="InterPro"/>
</dbReference>
<evidence type="ECO:0008006" key="4">
    <source>
        <dbReference type="Google" id="ProtNLM"/>
    </source>
</evidence>
<proteinExistence type="predicted"/>
<dbReference type="InterPro" id="IPR016193">
    <property type="entry name" value="Cytidine_deaminase-like"/>
</dbReference>
<dbReference type="GO" id="GO:0006139">
    <property type="term" value="P:nucleobase-containing compound metabolic process"/>
    <property type="evidence" value="ECO:0007669"/>
    <property type="project" value="UniProtKB-ARBA"/>
</dbReference>
<sequence>MLCTRINPHPQLDLEKWLAVSVPKKNSSSLIREISKYFQNKPGFLKRIKPENDSLCVLLCKEADYLDSANSHKQFIESLGVDTETLFPAYIPIKEPKTEVEINAAIKQWPCSVKVGAPETTEVPHYIQRLVTTQSKKQEACAVSATILEDTEFSGSHAHTIFANTDTPDSFFQHSVIRMVKTISRSTSDYLCTGRTVILSSEPCLVCGMALVHGRVKRVYIAGIESPDGPYTKQSIHQNSALNHRIDVYMINGTP</sequence>
<evidence type="ECO:0000313" key="1">
    <source>
        <dbReference type="EMBL" id="EHY65798.1"/>
    </source>
</evidence>
<dbReference type="OrthoDB" id="3180714at2759"/>
<dbReference type="HOGENOM" id="CLU_085162_0_0_1"/>
<accession>A0A086IZY5</accession>